<keyword evidence="8" id="KW-0804">Transcription</keyword>
<dbReference type="EMBL" id="DVIT01000012">
    <property type="protein sequence ID" value="HIS46481.1"/>
    <property type="molecule type" value="Genomic_DNA"/>
</dbReference>
<dbReference type="GO" id="GO:0005737">
    <property type="term" value="C:cytoplasm"/>
    <property type="evidence" value="ECO:0007669"/>
    <property type="project" value="UniProtKB-SubCell"/>
</dbReference>
<dbReference type="PRINTS" id="PR00032">
    <property type="entry name" value="HTHARAC"/>
</dbReference>
<name>A0A9D1F304_9FIRM</name>
<dbReference type="Proteomes" id="UP000823927">
    <property type="component" value="Unassembled WGS sequence"/>
</dbReference>
<dbReference type="PANTHER" id="PTHR42713:SF3">
    <property type="entry name" value="TRANSCRIPTIONAL REGULATORY PROTEIN HPTR"/>
    <property type="match status" value="1"/>
</dbReference>
<comment type="subcellular location">
    <subcellularLocation>
        <location evidence="1">Cytoplasm</location>
    </subcellularLocation>
</comment>
<sequence>MQTLLIVEDEKLIRKGIAAMASRSPVHIDEILECRNGEEAMKILRSRKIDTVFMDIRMPKMDGLELARQMETLEEKPDVVVISGYDDFNYAVEMLKHGVFDYVLKPVKRETIEDLLVNLEKKQQKNITKAKKEIQLLYHQIKFMQESNMTRGDMDNAQKQYREIYGDEEYVLICAPQRSGFSEENFQGVFLENVQGQNLFLLPVRYFEEWSKQTQIRCFGVSSSQANFYQCSQACNEARDARVDAFIKCRPMVRFSECSEYTPSEAELKDMEQFVEQFVRQISTKNRDTALRRFEGMYFEARHGRRSPVDVLKMTENIQKMMTDVYQTLIPEDKKGLLKYESPFNFEDAEAFMTEFKTWIGQIVGCLSDEFVSDQNKRKIREAVDYIHENYYKDLNMAQVSNYVSMNYSLFSLAFKEYTGVNFVNYLKNMRIREAKRLLVETDLKITDISHKVGYENDKHFMKIFKNICGVSPSDYRKNQL</sequence>
<dbReference type="SUPFAM" id="SSF52172">
    <property type="entry name" value="CheY-like"/>
    <property type="match status" value="1"/>
</dbReference>
<dbReference type="Gene3D" id="3.40.50.2300">
    <property type="match status" value="1"/>
</dbReference>
<reference evidence="13" key="1">
    <citation type="submission" date="2020-10" db="EMBL/GenBank/DDBJ databases">
        <authorList>
            <person name="Gilroy R."/>
        </authorList>
    </citation>
    <scope>NUCLEOTIDE SEQUENCE</scope>
    <source>
        <strain evidence="13">CHK178-757</strain>
    </source>
</reference>
<dbReference type="PROSITE" id="PS01124">
    <property type="entry name" value="HTH_ARAC_FAMILY_2"/>
    <property type="match status" value="1"/>
</dbReference>
<dbReference type="GO" id="GO:0000160">
    <property type="term" value="P:phosphorelay signal transduction system"/>
    <property type="evidence" value="ECO:0007669"/>
    <property type="project" value="UniProtKB-KW"/>
</dbReference>
<comment type="caution">
    <text evidence="13">The sequence shown here is derived from an EMBL/GenBank/DDBJ whole genome shotgun (WGS) entry which is preliminary data.</text>
</comment>
<dbReference type="InterPro" id="IPR011006">
    <property type="entry name" value="CheY-like_superfamily"/>
</dbReference>
<evidence type="ECO:0000313" key="13">
    <source>
        <dbReference type="EMBL" id="HIS46481.1"/>
    </source>
</evidence>
<evidence type="ECO:0000256" key="1">
    <source>
        <dbReference type="ARBA" id="ARBA00004496"/>
    </source>
</evidence>
<evidence type="ECO:0000256" key="8">
    <source>
        <dbReference type="ARBA" id="ARBA00023163"/>
    </source>
</evidence>
<keyword evidence="4 10" id="KW-0597">Phosphoprotein</keyword>
<dbReference type="GO" id="GO:0043565">
    <property type="term" value="F:sequence-specific DNA binding"/>
    <property type="evidence" value="ECO:0007669"/>
    <property type="project" value="InterPro"/>
</dbReference>
<dbReference type="PANTHER" id="PTHR42713">
    <property type="entry name" value="HISTIDINE KINASE-RELATED"/>
    <property type="match status" value="1"/>
</dbReference>
<keyword evidence="5" id="KW-0902">Two-component regulatory system</keyword>
<dbReference type="CDD" id="cd17536">
    <property type="entry name" value="REC_YesN-like"/>
    <property type="match status" value="1"/>
</dbReference>
<dbReference type="InterPro" id="IPR051552">
    <property type="entry name" value="HptR"/>
</dbReference>
<dbReference type="AlphaFoldDB" id="A0A9D1F304"/>
<accession>A0A9D1F304</accession>
<evidence type="ECO:0000256" key="2">
    <source>
        <dbReference type="ARBA" id="ARBA00018672"/>
    </source>
</evidence>
<dbReference type="SMART" id="SM00342">
    <property type="entry name" value="HTH_ARAC"/>
    <property type="match status" value="1"/>
</dbReference>
<evidence type="ECO:0000313" key="14">
    <source>
        <dbReference type="Proteomes" id="UP000823927"/>
    </source>
</evidence>
<feature type="domain" description="HTH araC/xylS-type" evidence="11">
    <location>
        <begin position="381"/>
        <end position="479"/>
    </location>
</feature>
<dbReference type="InterPro" id="IPR018062">
    <property type="entry name" value="HTH_AraC-typ_CS"/>
</dbReference>
<evidence type="ECO:0000256" key="3">
    <source>
        <dbReference type="ARBA" id="ARBA00022490"/>
    </source>
</evidence>
<dbReference type="SMART" id="SM00448">
    <property type="entry name" value="REC"/>
    <property type="match status" value="1"/>
</dbReference>
<organism evidence="13 14">
    <name type="scientific">Candidatus Scybalocola faecigallinarum</name>
    <dbReference type="NCBI Taxonomy" id="2840941"/>
    <lineage>
        <taxon>Bacteria</taxon>
        <taxon>Bacillati</taxon>
        <taxon>Bacillota</taxon>
        <taxon>Clostridia</taxon>
        <taxon>Lachnospirales</taxon>
        <taxon>Lachnospiraceae</taxon>
        <taxon>Lachnospiraceae incertae sedis</taxon>
        <taxon>Candidatus Scybalocola (ex Gilroy et al. 2021)</taxon>
    </lineage>
</organism>
<proteinExistence type="predicted"/>
<keyword evidence="7" id="KW-0238">DNA-binding</keyword>
<dbReference type="Gene3D" id="1.10.10.60">
    <property type="entry name" value="Homeodomain-like"/>
    <property type="match status" value="2"/>
</dbReference>
<dbReference type="InterPro" id="IPR018060">
    <property type="entry name" value="HTH_AraC"/>
</dbReference>
<dbReference type="Pfam" id="PF12833">
    <property type="entry name" value="HTH_18"/>
    <property type="match status" value="1"/>
</dbReference>
<evidence type="ECO:0000256" key="10">
    <source>
        <dbReference type="PROSITE-ProRule" id="PRU00169"/>
    </source>
</evidence>
<keyword evidence="3" id="KW-0963">Cytoplasm</keyword>
<dbReference type="InterPro" id="IPR001789">
    <property type="entry name" value="Sig_transdc_resp-reg_receiver"/>
</dbReference>
<evidence type="ECO:0000256" key="7">
    <source>
        <dbReference type="ARBA" id="ARBA00023125"/>
    </source>
</evidence>
<evidence type="ECO:0000256" key="9">
    <source>
        <dbReference type="ARBA" id="ARBA00024867"/>
    </source>
</evidence>
<evidence type="ECO:0000256" key="4">
    <source>
        <dbReference type="ARBA" id="ARBA00022553"/>
    </source>
</evidence>
<dbReference type="InterPro" id="IPR020449">
    <property type="entry name" value="Tscrpt_reg_AraC-type_HTH"/>
</dbReference>
<keyword evidence="6" id="KW-0805">Transcription regulation</keyword>
<evidence type="ECO:0000256" key="6">
    <source>
        <dbReference type="ARBA" id="ARBA00023015"/>
    </source>
</evidence>
<dbReference type="GO" id="GO:0003700">
    <property type="term" value="F:DNA-binding transcription factor activity"/>
    <property type="evidence" value="ECO:0007669"/>
    <property type="project" value="InterPro"/>
</dbReference>
<reference evidence="13" key="2">
    <citation type="journal article" date="2021" name="PeerJ">
        <title>Extensive microbial diversity within the chicken gut microbiome revealed by metagenomics and culture.</title>
        <authorList>
            <person name="Gilroy R."/>
            <person name="Ravi A."/>
            <person name="Getino M."/>
            <person name="Pursley I."/>
            <person name="Horton D.L."/>
            <person name="Alikhan N.F."/>
            <person name="Baker D."/>
            <person name="Gharbi K."/>
            <person name="Hall N."/>
            <person name="Watson M."/>
            <person name="Adriaenssens E.M."/>
            <person name="Foster-Nyarko E."/>
            <person name="Jarju S."/>
            <person name="Secka A."/>
            <person name="Antonio M."/>
            <person name="Oren A."/>
            <person name="Chaudhuri R.R."/>
            <person name="La Ragione R."/>
            <person name="Hildebrand F."/>
            <person name="Pallen M.J."/>
        </authorList>
    </citation>
    <scope>NUCLEOTIDE SEQUENCE</scope>
    <source>
        <strain evidence="13">CHK178-757</strain>
    </source>
</reference>
<dbReference type="SUPFAM" id="SSF46689">
    <property type="entry name" value="Homeodomain-like"/>
    <property type="match status" value="2"/>
</dbReference>
<dbReference type="PROSITE" id="PS00041">
    <property type="entry name" value="HTH_ARAC_FAMILY_1"/>
    <property type="match status" value="1"/>
</dbReference>
<evidence type="ECO:0000259" key="12">
    <source>
        <dbReference type="PROSITE" id="PS50110"/>
    </source>
</evidence>
<protein>
    <recommendedName>
        <fullName evidence="2">Stage 0 sporulation protein A homolog</fullName>
    </recommendedName>
</protein>
<dbReference type="Pfam" id="PF00072">
    <property type="entry name" value="Response_reg"/>
    <property type="match status" value="1"/>
</dbReference>
<feature type="domain" description="Response regulatory" evidence="12">
    <location>
        <begin position="3"/>
        <end position="120"/>
    </location>
</feature>
<dbReference type="InterPro" id="IPR009057">
    <property type="entry name" value="Homeodomain-like_sf"/>
</dbReference>
<comment type="function">
    <text evidence="9">May play the central regulatory role in sporulation. It may be an element of the effector pathway responsible for the activation of sporulation genes in response to nutritional stress. Spo0A may act in concert with spo0H (a sigma factor) to control the expression of some genes that are critical to the sporulation process.</text>
</comment>
<evidence type="ECO:0000259" key="11">
    <source>
        <dbReference type="PROSITE" id="PS01124"/>
    </source>
</evidence>
<gene>
    <name evidence="13" type="ORF">IAB46_02800</name>
</gene>
<evidence type="ECO:0000256" key="5">
    <source>
        <dbReference type="ARBA" id="ARBA00023012"/>
    </source>
</evidence>
<dbReference type="PROSITE" id="PS50110">
    <property type="entry name" value="RESPONSE_REGULATORY"/>
    <property type="match status" value="1"/>
</dbReference>
<feature type="modified residue" description="4-aspartylphosphate" evidence="10">
    <location>
        <position position="55"/>
    </location>
</feature>